<dbReference type="Gene3D" id="3.40.630.30">
    <property type="match status" value="1"/>
</dbReference>
<keyword evidence="2" id="KW-0808">Transferase</keyword>
<dbReference type="Pfam" id="PF12746">
    <property type="entry name" value="GNAT_acetyltran"/>
    <property type="match status" value="1"/>
</dbReference>
<dbReference type="PANTHER" id="PTHR31143">
    <property type="match status" value="1"/>
</dbReference>
<reference evidence="3" key="1">
    <citation type="journal article" date="2019" name="Int. J. Syst. Evol. Microbiol.">
        <title>The Global Catalogue of Microorganisms (GCM) 10K type strain sequencing project: providing services to taxonomists for standard genome sequencing and annotation.</title>
        <authorList>
            <consortium name="The Broad Institute Genomics Platform"/>
            <consortium name="The Broad Institute Genome Sequencing Center for Infectious Disease"/>
            <person name="Wu L."/>
            <person name="Ma J."/>
        </authorList>
    </citation>
    <scope>NUCLEOTIDE SEQUENCE [LARGE SCALE GENOMIC DNA]</scope>
    <source>
        <strain evidence="3">R28</strain>
    </source>
</reference>
<evidence type="ECO:0000313" key="2">
    <source>
        <dbReference type="EMBL" id="MFD2046678.1"/>
    </source>
</evidence>
<dbReference type="PROSITE" id="PS51186">
    <property type="entry name" value="GNAT"/>
    <property type="match status" value="1"/>
</dbReference>
<dbReference type="InterPro" id="IPR000182">
    <property type="entry name" value="GNAT_dom"/>
</dbReference>
<keyword evidence="3" id="KW-1185">Reference proteome</keyword>
<evidence type="ECO:0000259" key="1">
    <source>
        <dbReference type="PROSITE" id="PS51186"/>
    </source>
</evidence>
<protein>
    <submittedName>
        <fullName evidence="2">GNAT family N-acetyltransferase</fullName>
        <ecNumber evidence="2">2.3.1.-</ecNumber>
    </submittedName>
</protein>
<proteinExistence type="predicted"/>
<organism evidence="2 3">
    <name type="scientific">Ornithinibacillus salinisoli</name>
    <dbReference type="NCBI Taxonomy" id="1848459"/>
    <lineage>
        <taxon>Bacteria</taxon>
        <taxon>Bacillati</taxon>
        <taxon>Bacillota</taxon>
        <taxon>Bacilli</taxon>
        <taxon>Bacillales</taxon>
        <taxon>Bacillaceae</taxon>
        <taxon>Ornithinibacillus</taxon>
    </lineage>
</organism>
<sequence>MYELKQTKFNICKQLLSDADMVNEVQAIIAGKNPGRIFVDDSEEPKSGLVWFGNLDGFCFIGDENNDVFIDKIDDLIDQVIAPESKALDLKWFEGFGINKAWEKKLETIFAKRKPVVGKQRVYTLFPNLYVREVEPIMDSKYSMEKITKLLLENNKLKNKDKLQSKVLEFWQTIDDFETNGLGYCIVYKNEIVSHCFSSFTTEKYQGIAIETEKEYRGKNLAKIVAHRFVQECFNNRMIPYWDCMEINKPSIAVAESIGFQRKFNYKVMEFPFEN</sequence>
<dbReference type="EMBL" id="JBHUHQ010000041">
    <property type="protein sequence ID" value="MFD2046678.1"/>
    <property type="molecule type" value="Genomic_DNA"/>
</dbReference>
<dbReference type="PANTHER" id="PTHR31143:SF2">
    <property type="entry name" value="FR47-LIKE DOMAIN-CONTAINING PROTEIN-RELATED"/>
    <property type="match status" value="1"/>
</dbReference>
<dbReference type="InterPro" id="IPR016181">
    <property type="entry name" value="Acyl_CoA_acyltransferase"/>
</dbReference>
<evidence type="ECO:0000313" key="3">
    <source>
        <dbReference type="Proteomes" id="UP001597383"/>
    </source>
</evidence>
<dbReference type="SUPFAM" id="SSF55729">
    <property type="entry name" value="Acyl-CoA N-acyltransferases (Nat)"/>
    <property type="match status" value="1"/>
</dbReference>
<keyword evidence="2" id="KW-0012">Acyltransferase</keyword>
<dbReference type="InterPro" id="IPR027365">
    <property type="entry name" value="GNAT_acetyltra_YdfB-like"/>
</dbReference>
<feature type="domain" description="N-acetyltransferase" evidence="1">
    <location>
        <begin position="129"/>
        <end position="274"/>
    </location>
</feature>
<dbReference type="Proteomes" id="UP001597383">
    <property type="component" value="Unassembled WGS sequence"/>
</dbReference>
<name>A0ABW4W774_9BACI</name>
<accession>A0ABW4W774</accession>
<comment type="caution">
    <text evidence="2">The sequence shown here is derived from an EMBL/GenBank/DDBJ whole genome shotgun (WGS) entry which is preliminary data.</text>
</comment>
<dbReference type="EC" id="2.3.1.-" evidence="2"/>
<dbReference type="GO" id="GO:0016746">
    <property type="term" value="F:acyltransferase activity"/>
    <property type="evidence" value="ECO:0007669"/>
    <property type="project" value="UniProtKB-KW"/>
</dbReference>
<dbReference type="RefSeq" id="WP_377558731.1">
    <property type="nucleotide sequence ID" value="NZ_JBHUHQ010000041.1"/>
</dbReference>
<gene>
    <name evidence="2" type="ORF">ACFSJF_20640</name>
</gene>